<dbReference type="RefSeq" id="WP_142094416.1">
    <property type="nucleotide sequence ID" value="NZ_BAAAMD010000003.1"/>
</dbReference>
<dbReference type="EMBL" id="VFOR01000003">
    <property type="protein sequence ID" value="TQL57325.1"/>
    <property type="molecule type" value="Genomic_DNA"/>
</dbReference>
<accession>A0A542ZAI3</accession>
<dbReference type="OrthoDB" id="3402375at2"/>
<protein>
    <recommendedName>
        <fullName evidence="3">NHLP leader peptide family natural product</fullName>
    </recommendedName>
</protein>
<dbReference type="Proteomes" id="UP000316196">
    <property type="component" value="Unassembled WGS sequence"/>
</dbReference>
<sequence>MIAEEEFIRLYAAVLVQFWSDDDYAEKLRDSPRDALAEKGLIVPESADVTISFEPSTTASPEPEATKLREHYQAWVEGHTNGVCRLVIPNVPQIPSSPLDVSELSQINVAGHCCCCPCCCSI</sequence>
<evidence type="ECO:0000313" key="1">
    <source>
        <dbReference type="EMBL" id="TQL57325.1"/>
    </source>
</evidence>
<evidence type="ECO:0000313" key="2">
    <source>
        <dbReference type="Proteomes" id="UP000316196"/>
    </source>
</evidence>
<organism evidence="1 2">
    <name type="scientific">Propioniferax innocua</name>
    <dbReference type="NCBI Taxonomy" id="1753"/>
    <lineage>
        <taxon>Bacteria</taxon>
        <taxon>Bacillati</taxon>
        <taxon>Actinomycetota</taxon>
        <taxon>Actinomycetes</taxon>
        <taxon>Propionibacteriales</taxon>
        <taxon>Propionibacteriaceae</taxon>
        <taxon>Propioniferax</taxon>
    </lineage>
</organism>
<keyword evidence="2" id="KW-1185">Reference proteome</keyword>
<proteinExistence type="predicted"/>
<evidence type="ECO:0008006" key="3">
    <source>
        <dbReference type="Google" id="ProtNLM"/>
    </source>
</evidence>
<gene>
    <name evidence="1" type="ORF">FB460_2402</name>
</gene>
<comment type="caution">
    <text evidence="1">The sequence shown here is derived from an EMBL/GenBank/DDBJ whole genome shotgun (WGS) entry which is preliminary data.</text>
</comment>
<name>A0A542ZAI3_9ACTN</name>
<reference evidence="1 2" key="1">
    <citation type="submission" date="2019-06" db="EMBL/GenBank/DDBJ databases">
        <title>Sequencing the genomes of 1000 actinobacteria strains.</title>
        <authorList>
            <person name="Klenk H.-P."/>
        </authorList>
    </citation>
    <scope>NUCLEOTIDE SEQUENCE [LARGE SCALE GENOMIC DNA]</scope>
    <source>
        <strain evidence="1 2">DSM 8251</strain>
    </source>
</reference>
<dbReference type="AlphaFoldDB" id="A0A542ZAI3"/>